<dbReference type="PANTHER" id="PTHR30061">
    <property type="entry name" value="MALTOSE-BINDING PERIPLASMIC PROTEIN"/>
    <property type="match status" value="1"/>
</dbReference>
<dbReference type="PANTHER" id="PTHR30061:SF50">
    <property type="entry name" value="MALTOSE_MALTODEXTRIN-BINDING PERIPLASMIC PROTEIN"/>
    <property type="match status" value="1"/>
</dbReference>
<gene>
    <name evidence="6" type="ORF">VE25_05925</name>
</gene>
<evidence type="ECO:0000313" key="6">
    <source>
        <dbReference type="EMBL" id="KKB12671.1"/>
    </source>
</evidence>
<evidence type="ECO:0000313" key="7">
    <source>
        <dbReference type="Proteomes" id="UP000033632"/>
    </source>
</evidence>
<reference evidence="6 7" key="1">
    <citation type="submission" date="2015-03" db="EMBL/GenBank/DDBJ databases">
        <authorList>
            <person name="Hassan Y.I."/>
            <person name="Lepp D."/>
            <person name="Li X.-Z."/>
            <person name="Zhou T."/>
        </authorList>
    </citation>
    <scope>NUCLEOTIDE SEQUENCE [LARGE SCALE GENOMIC DNA]</scope>
    <source>
        <strain evidence="6 7">BD-c194</strain>
    </source>
</reference>
<dbReference type="Gene3D" id="3.40.190.10">
    <property type="entry name" value="Periplasmic binding protein-like II"/>
    <property type="match status" value="1"/>
</dbReference>
<evidence type="ECO:0000256" key="4">
    <source>
        <dbReference type="ARBA" id="ARBA00022764"/>
    </source>
</evidence>
<dbReference type="GO" id="GO:0042956">
    <property type="term" value="P:maltodextrin transmembrane transport"/>
    <property type="evidence" value="ECO:0007669"/>
    <property type="project" value="TreeGrafter"/>
</dbReference>
<keyword evidence="2" id="KW-0813">Transport</keyword>
<dbReference type="AlphaFoldDB" id="A0A0F5FUX6"/>
<feature type="chain" id="PRO_5002486921" description="Sugar ABC transporter substrate-binding protein" evidence="5">
    <location>
        <begin position="24"/>
        <end position="438"/>
    </location>
</feature>
<dbReference type="Proteomes" id="UP000033632">
    <property type="component" value="Unassembled WGS sequence"/>
</dbReference>
<dbReference type="GO" id="GO:1901982">
    <property type="term" value="F:maltose binding"/>
    <property type="evidence" value="ECO:0007669"/>
    <property type="project" value="TreeGrafter"/>
</dbReference>
<proteinExistence type="inferred from homology"/>
<comment type="caution">
    <text evidence="6">The sequence shown here is derived from an EMBL/GenBank/DDBJ whole genome shotgun (WGS) entry which is preliminary data.</text>
</comment>
<evidence type="ECO:0000256" key="5">
    <source>
        <dbReference type="SAM" id="SignalP"/>
    </source>
</evidence>
<dbReference type="STRING" id="443610.VE25_05925"/>
<evidence type="ECO:0008006" key="8">
    <source>
        <dbReference type="Google" id="ProtNLM"/>
    </source>
</evidence>
<dbReference type="EMBL" id="JZEX01000060">
    <property type="protein sequence ID" value="KKB12671.1"/>
    <property type="molecule type" value="Genomic_DNA"/>
</dbReference>
<evidence type="ECO:0000256" key="2">
    <source>
        <dbReference type="ARBA" id="ARBA00022448"/>
    </source>
</evidence>
<dbReference type="GO" id="GO:0015768">
    <property type="term" value="P:maltose transport"/>
    <property type="evidence" value="ECO:0007669"/>
    <property type="project" value="TreeGrafter"/>
</dbReference>
<feature type="signal peptide" evidence="5">
    <location>
        <begin position="1"/>
        <end position="23"/>
    </location>
</feature>
<keyword evidence="3 5" id="KW-0732">Signal</keyword>
<accession>A0A0F5FUX6</accession>
<dbReference type="SUPFAM" id="SSF53850">
    <property type="entry name" value="Periplasmic binding protein-like II"/>
    <property type="match status" value="1"/>
</dbReference>
<evidence type="ECO:0000256" key="3">
    <source>
        <dbReference type="ARBA" id="ARBA00022729"/>
    </source>
</evidence>
<keyword evidence="7" id="KW-1185">Reference proteome</keyword>
<dbReference type="InterPro" id="IPR006059">
    <property type="entry name" value="SBP"/>
</dbReference>
<protein>
    <recommendedName>
        <fullName evidence="8">Sugar ABC transporter substrate-binding protein</fullName>
    </recommendedName>
</protein>
<name>A0A0F5FUX6_9HYPH</name>
<organism evidence="6 7">
    <name type="scientific">Devosia geojensis</name>
    <dbReference type="NCBI Taxonomy" id="443610"/>
    <lineage>
        <taxon>Bacteria</taxon>
        <taxon>Pseudomonadati</taxon>
        <taxon>Pseudomonadota</taxon>
        <taxon>Alphaproteobacteria</taxon>
        <taxon>Hyphomicrobiales</taxon>
        <taxon>Devosiaceae</taxon>
        <taxon>Devosia</taxon>
    </lineage>
</organism>
<keyword evidence="4" id="KW-0574">Periplasm</keyword>
<dbReference type="PATRIC" id="fig|443610.3.peg.3737"/>
<dbReference type="CDD" id="cd13585">
    <property type="entry name" value="PBP2_TMBP_like"/>
    <property type="match status" value="1"/>
</dbReference>
<comment type="similarity">
    <text evidence="1">Belongs to the bacterial solute-binding protein 1 family.</text>
</comment>
<evidence type="ECO:0000256" key="1">
    <source>
        <dbReference type="ARBA" id="ARBA00008520"/>
    </source>
</evidence>
<dbReference type="Pfam" id="PF01547">
    <property type="entry name" value="SBP_bac_1"/>
    <property type="match status" value="1"/>
</dbReference>
<sequence>MKTAKIAIVAGLVAGMLAGTALAQDKSLNMIVIEGGDTTAMQAVVNAYEAANPGVTINLQPYPFAQFFQVAELRLRSGDAGIDLVYVDAPLLASYASRGFLSPIDAAIDTSSLVTSALEAGKYEGAQYALPINNSAQVLFYNKALFEAAGITAPDGLTAGETATQAEVDELAETKRWTWEQVADAARKLTVQEGGRTTTYGFSVEQFGELYQLQPFGESLGTDVIGPDGYTAKGYLDSEAWTKAATFWSDLYNAWGVSPRSLGYGEGAQLFGNGQLAMFAAGTWNIPILSETDVDFGVAPYPYFEGGKVLTPTGSWYVGVNAASANQAEAMDFAAYLTTNAEGTRIWFDSLQQLPTYKPLLDEISTDASFDAFPQNVFRLGVYDSLNTAKARPVTAAYGQLQDAFRTAFVDIANGVPVADALASAVQKFESAAARVAP</sequence>
<dbReference type="GO" id="GO:0055052">
    <property type="term" value="C:ATP-binding cassette (ABC) transporter complex, substrate-binding subunit-containing"/>
    <property type="evidence" value="ECO:0007669"/>
    <property type="project" value="TreeGrafter"/>
</dbReference>